<organism evidence="1 2">
    <name type="scientific">Aureobasidium melanogenum</name>
    <name type="common">Aureobasidium pullulans var. melanogenum</name>
    <dbReference type="NCBI Taxonomy" id="46634"/>
    <lineage>
        <taxon>Eukaryota</taxon>
        <taxon>Fungi</taxon>
        <taxon>Dikarya</taxon>
        <taxon>Ascomycota</taxon>
        <taxon>Pezizomycotina</taxon>
        <taxon>Dothideomycetes</taxon>
        <taxon>Dothideomycetidae</taxon>
        <taxon>Dothideales</taxon>
        <taxon>Saccotheciaceae</taxon>
        <taxon>Aureobasidium</taxon>
    </lineage>
</organism>
<comment type="caution">
    <text evidence="1">The sequence shown here is derived from an EMBL/GenBank/DDBJ whole genome shotgun (WGS) entry which is preliminary data.</text>
</comment>
<protein>
    <submittedName>
        <fullName evidence="1">Uncharacterized protein</fullName>
    </submittedName>
</protein>
<gene>
    <name evidence="1" type="ORF">KCU76_g1432</name>
</gene>
<dbReference type="EMBL" id="JAHFXF010000031">
    <property type="protein sequence ID" value="KAG9699541.1"/>
    <property type="molecule type" value="Genomic_DNA"/>
</dbReference>
<evidence type="ECO:0000313" key="1">
    <source>
        <dbReference type="EMBL" id="KAG9699541.1"/>
    </source>
</evidence>
<accession>A0A9P8EW33</accession>
<sequence>MELVVFEVVFEDGSFDVIWELVDALELPDLESVLLVLLFEDAVVFGKVEVLEDELVLVVESTCEEDVFLDRVLEDVDLEETLEEKVVLEEEDTLMELEPRARDDELLIFEDDSELKLSDVESGVECV</sequence>
<feature type="non-terminal residue" evidence="1">
    <location>
        <position position="127"/>
    </location>
</feature>
<dbReference type="AlphaFoldDB" id="A0A9P8EW33"/>
<name>A0A9P8EW33_AURME</name>
<proteinExistence type="predicted"/>
<reference evidence="1" key="1">
    <citation type="journal article" date="2021" name="J Fungi (Basel)">
        <title>Virulence traits and population genomics of the black yeast Aureobasidium melanogenum.</title>
        <authorList>
            <person name="Cernosa A."/>
            <person name="Sun X."/>
            <person name="Gostincar C."/>
            <person name="Fang C."/>
            <person name="Gunde-Cimerman N."/>
            <person name="Song Z."/>
        </authorList>
    </citation>
    <scope>NUCLEOTIDE SEQUENCE</scope>
    <source>
        <strain evidence="1">EXF-9911</strain>
    </source>
</reference>
<reference evidence="1" key="2">
    <citation type="submission" date="2021-08" db="EMBL/GenBank/DDBJ databases">
        <authorList>
            <person name="Gostincar C."/>
            <person name="Sun X."/>
            <person name="Song Z."/>
            <person name="Gunde-Cimerman N."/>
        </authorList>
    </citation>
    <scope>NUCLEOTIDE SEQUENCE</scope>
    <source>
        <strain evidence="1">EXF-9911</strain>
    </source>
</reference>
<evidence type="ECO:0000313" key="2">
    <source>
        <dbReference type="Proteomes" id="UP000779574"/>
    </source>
</evidence>
<dbReference type="Proteomes" id="UP000779574">
    <property type="component" value="Unassembled WGS sequence"/>
</dbReference>